<dbReference type="Proteomes" id="UP000814033">
    <property type="component" value="Unassembled WGS sequence"/>
</dbReference>
<evidence type="ECO:0000313" key="1">
    <source>
        <dbReference type="EMBL" id="KAI0050138.1"/>
    </source>
</evidence>
<comment type="caution">
    <text evidence="1">The sequence shown here is derived from an EMBL/GenBank/DDBJ whole genome shotgun (WGS) entry which is preliminary data.</text>
</comment>
<sequence>MVGHATHTGPNPRKNTPSRPRLRLPPVDENSVHELTPLPGRTIAPVGISKGPLRRPVHPDAGPAFQHKLSQKLRSLCQLNRSKVRKALNNAVYLDVDLRQLAMISRDVTTDGIKELREEDLCHLVDTEYADGQCRSFFDSNGYLIGFHFPGYLTEQESRDHSNYMKDFAAVYPPKLSADTQGRGAAEGYKQQNGNVTGCHHISPGWDEIGHANLPPQPSSTFCASTTKKKAAAVERLLSWLSPFQFRLDHLLQMTAPDPHAAYFKSMECLRKGVETAKHAKNWDSSFQGISIIYNRATPSHQDDKGCLAGLDALLSVGPYHHCLLILKILGLELSYDPGTLVLILGSIIPHEVGDWGVEGERTCLVHFTHKALLKHFGIAQPRFTHIDDIRAACAR</sequence>
<protein>
    <submittedName>
        <fullName evidence="1">Uncharacterized protein</fullName>
    </submittedName>
</protein>
<name>A0ACB8S2T5_9AGAM</name>
<organism evidence="1 2">
    <name type="scientific">Auriscalpium vulgare</name>
    <dbReference type="NCBI Taxonomy" id="40419"/>
    <lineage>
        <taxon>Eukaryota</taxon>
        <taxon>Fungi</taxon>
        <taxon>Dikarya</taxon>
        <taxon>Basidiomycota</taxon>
        <taxon>Agaricomycotina</taxon>
        <taxon>Agaricomycetes</taxon>
        <taxon>Russulales</taxon>
        <taxon>Auriscalpiaceae</taxon>
        <taxon>Auriscalpium</taxon>
    </lineage>
</organism>
<keyword evidence="2" id="KW-1185">Reference proteome</keyword>
<reference evidence="1" key="1">
    <citation type="submission" date="2021-02" db="EMBL/GenBank/DDBJ databases">
        <authorList>
            <consortium name="DOE Joint Genome Institute"/>
            <person name="Ahrendt S."/>
            <person name="Looney B.P."/>
            <person name="Miyauchi S."/>
            <person name="Morin E."/>
            <person name="Drula E."/>
            <person name="Courty P.E."/>
            <person name="Chicoki N."/>
            <person name="Fauchery L."/>
            <person name="Kohler A."/>
            <person name="Kuo A."/>
            <person name="Labutti K."/>
            <person name="Pangilinan J."/>
            <person name="Lipzen A."/>
            <person name="Riley R."/>
            <person name="Andreopoulos W."/>
            <person name="He G."/>
            <person name="Johnson J."/>
            <person name="Barry K.W."/>
            <person name="Grigoriev I.V."/>
            <person name="Nagy L."/>
            <person name="Hibbett D."/>
            <person name="Henrissat B."/>
            <person name="Matheny P.B."/>
            <person name="Labbe J."/>
            <person name="Martin F."/>
        </authorList>
    </citation>
    <scope>NUCLEOTIDE SEQUENCE</scope>
    <source>
        <strain evidence="1">FP105234-sp</strain>
    </source>
</reference>
<reference evidence="1" key="2">
    <citation type="journal article" date="2022" name="New Phytol.">
        <title>Evolutionary transition to the ectomycorrhizal habit in the genomes of a hyperdiverse lineage of mushroom-forming fungi.</title>
        <authorList>
            <person name="Looney B."/>
            <person name="Miyauchi S."/>
            <person name="Morin E."/>
            <person name="Drula E."/>
            <person name="Courty P.E."/>
            <person name="Kohler A."/>
            <person name="Kuo A."/>
            <person name="LaButti K."/>
            <person name="Pangilinan J."/>
            <person name="Lipzen A."/>
            <person name="Riley R."/>
            <person name="Andreopoulos W."/>
            <person name="He G."/>
            <person name="Johnson J."/>
            <person name="Nolan M."/>
            <person name="Tritt A."/>
            <person name="Barry K.W."/>
            <person name="Grigoriev I.V."/>
            <person name="Nagy L.G."/>
            <person name="Hibbett D."/>
            <person name="Henrissat B."/>
            <person name="Matheny P.B."/>
            <person name="Labbe J."/>
            <person name="Martin F.M."/>
        </authorList>
    </citation>
    <scope>NUCLEOTIDE SEQUENCE</scope>
    <source>
        <strain evidence="1">FP105234-sp</strain>
    </source>
</reference>
<evidence type="ECO:0000313" key="2">
    <source>
        <dbReference type="Proteomes" id="UP000814033"/>
    </source>
</evidence>
<proteinExistence type="predicted"/>
<dbReference type="EMBL" id="MU275865">
    <property type="protein sequence ID" value="KAI0050138.1"/>
    <property type="molecule type" value="Genomic_DNA"/>
</dbReference>
<accession>A0ACB8S2T5</accession>
<gene>
    <name evidence="1" type="ORF">FA95DRAFT_1514650</name>
</gene>